<keyword evidence="2" id="KW-1185">Reference proteome</keyword>
<name>A0AA39SI25_ACESA</name>
<gene>
    <name evidence="1" type="ORF">LWI29_020398</name>
</gene>
<evidence type="ECO:0000313" key="1">
    <source>
        <dbReference type="EMBL" id="KAK0589935.1"/>
    </source>
</evidence>
<dbReference type="EMBL" id="JAUESC010000381">
    <property type="protein sequence ID" value="KAK0589935.1"/>
    <property type="molecule type" value="Genomic_DNA"/>
</dbReference>
<organism evidence="1 2">
    <name type="scientific">Acer saccharum</name>
    <name type="common">Sugar maple</name>
    <dbReference type="NCBI Taxonomy" id="4024"/>
    <lineage>
        <taxon>Eukaryota</taxon>
        <taxon>Viridiplantae</taxon>
        <taxon>Streptophyta</taxon>
        <taxon>Embryophyta</taxon>
        <taxon>Tracheophyta</taxon>
        <taxon>Spermatophyta</taxon>
        <taxon>Magnoliopsida</taxon>
        <taxon>eudicotyledons</taxon>
        <taxon>Gunneridae</taxon>
        <taxon>Pentapetalae</taxon>
        <taxon>rosids</taxon>
        <taxon>malvids</taxon>
        <taxon>Sapindales</taxon>
        <taxon>Sapindaceae</taxon>
        <taxon>Hippocastanoideae</taxon>
        <taxon>Acereae</taxon>
        <taxon>Acer</taxon>
    </lineage>
</organism>
<comment type="caution">
    <text evidence="1">The sequence shown here is derived from an EMBL/GenBank/DDBJ whole genome shotgun (WGS) entry which is preliminary data.</text>
</comment>
<dbReference type="Proteomes" id="UP001168877">
    <property type="component" value="Unassembled WGS sequence"/>
</dbReference>
<evidence type="ECO:0000313" key="2">
    <source>
        <dbReference type="Proteomes" id="UP001168877"/>
    </source>
</evidence>
<reference evidence="1" key="2">
    <citation type="submission" date="2023-06" db="EMBL/GenBank/DDBJ databases">
        <authorList>
            <person name="Swenson N.G."/>
            <person name="Wegrzyn J.L."/>
            <person name="Mcevoy S.L."/>
        </authorList>
    </citation>
    <scope>NUCLEOTIDE SEQUENCE</scope>
    <source>
        <strain evidence="1">NS2018</strain>
        <tissue evidence="1">Leaf</tissue>
    </source>
</reference>
<reference evidence="1" key="1">
    <citation type="journal article" date="2022" name="Plant J.">
        <title>Strategies of tolerance reflected in two North American maple genomes.</title>
        <authorList>
            <person name="McEvoy S.L."/>
            <person name="Sezen U.U."/>
            <person name="Trouern-Trend A."/>
            <person name="McMahon S.M."/>
            <person name="Schaberg P.G."/>
            <person name="Yang J."/>
            <person name="Wegrzyn J.L."/>
            <person name="Swenson N.G."/>
        </authorList>
    </citation>
    <scope>NUCLEOTIDE SEQUENCE</scope>
    <source>
        <strain evidence="1">NS2018</strain>
    </source>
</reference>
<dbReference type="AlphaFoldDB" id="A0AA39SI25"/>
<sequence>MVVERENPQEDASIIRFYKTVLGWDYFRLLKESQKFNKNNKKNDGAELGILTDYLATFEPLLFEEVKAQIIQKKDDEEVQEWKLRLVTECLEADEFHLLSITYDENEETEKISPNDLMLFSR</sequence>
<accession>A0AA39SI25</accession>
<protein>
    <submittedName>
        <fullName evidence="1">Uncharacterized protein</fullName>
    </submittedName>
</protein>
<proteinExistence type="predicted"/>